<dbReference type="EMBL" id="CP012836">
    <property type="protein sequence ID" value="AMQ55123.1"/>
    <property type="molecule type" value="Genomic_DNA"/>
</dbReference>
<dbReference type="PANTHER" id="PTHR34819:SF3">
    <property type="entry name" value="CELL SURFACE PROTEIN"/>
    <property type="match status" value="1"/>
</dbReference>
<sequence>MDRLSNNQFARSFMGNGFLNQLKPLRFYGLLVWIFLLIAVLPSFGQTENDLKAVQVKPDIIPAIDFNALKSSSNARMLRTTAPLNGRVQSETEFCSGGVPPLSFQNPTYLGNPNGGSGANLNPGASYRFSNVVTLPGGTVVDAIVTIEDEVRSKISAFDDTDSGYPTALQPILSGDGSTRRDNNGWATFRYEFVLSGTSTPVTIPNFTAYLIDIDGDSNFHEFQAVSAGNGSLGNISFGNGAEDNLDELSEPAPFGTRYQDNTGSSAESGGNPIPTNVFERIVKVDFVNIQTFRWRFGLRYRRSEAQNSRYFSFYVSCIDDFQVGAADYGDAPASYGTPSHTTPSNVSPSNITPRFGAIVDRENGSFPSVNADGDDLNSDDPSSTEDDEDGISFSGSFDANQNKTITVNTRGTGQINAWIDWNRDGDFNDAGEQIVTNQAVSGTSTNTQLQIPVPCDAVPGDSYMRFRINTAGGLGPDGGALNGEVEDYKITIASTIVPITFTDQPDPATYCVNQNAAPLEVVVSGTGTKTYQWYSNTTNSNTGGTLINGATNSTYTPSTTQIGETWYYVVVTGNCRSATSNTANITVNALPTIDPIQGQDVCVGGTSQMESGTLGGIWGTTTPNLISISDEGLVTGIAVGQANVTYTVTENNCTSTVNKTVVVNSLAEAPEGLSFSVAKNSGNYEFKANKKNSNNTLRWYDSPAGGTPLNGTPSINSNTLGTYKKYVSEVNAAGCESPIVEAMILVSEGPDFPPCEPEDFNCTTNNLNFPAVYLSDVNGNRITGTCEDGVQQDVYITVEIQQNSNTARYETRLFAKLFIGESATPIQINSYIGLIDVGAQGVVKRVIQKIDGWQCGDELRMTNILLVWLTNPNSIPVDCGDYNKAQSECLDEIFVSAPLSADIDYTSCYGDSGYTFYFTSDVNGGVSPYTYAWDFNNDGIIDNTTANPVHTYSDNSASQVRLVVTDSQNPAVSVTRIEDLSYPTAFDVETEITAPTCSVAVGSITVGQVSGATYSIDGQNYQESNTFNNLTPGLYTVRVKLSNECIRTAQVSVPDQPVTPGSPTTSLTQPTCEVATGAITVSAPTGNNFTYSIDGVDYQDSNVFNNLNPGQYSVTVKSADGCISSPAVVTINPQPVPVVLNPGINGDLILCEGASPTESQLFAALGGSPDTGGIWTNVGNVYTYTLSSNSPCPVEATATVTVSYQDGPDAGGNGTLTLCEGTTPTESELFAALTGTPDAGGSWSNVGNVYTYTVAATAPCTEAATATVTVSYQDGPDAGGNGTLTLCEGTTPTESELFAALTGTPDAGGSWSNVGNVYTYTVAATAPCTEAATATVTVSYQDGPDAGGNGTLTLCEGTTPTESELFAALTGTPDAGGSWSNDGNVYTYTVAATAPCTEAATATVTVSYQDGPDAGGNGTLTLCEGTTPTESELFAALTGTPDAGGSWSNDGNVYTYTVAATAPCTEAATATVTVSYQDGPDAGDNGTLTLCEGTTPTESELFAALTGTPDAGGSWSNDGNVYTYTVAATAPCTEAATATVTVSYQDGPDAGGNGTLTLCEGTTPTESELFAALTGTPDAGGSWSNDGNVYTYTVAATAPCTEAATATVTVSYQDGPDAGGNGTLTLCEGTTPTESELFAALTGTPDAGGSWSNDGNVYTYTVAATAPCTEAATATVTVSYQDGPDAGGNGTLTLCEGSTPTESELFAALTGTPDAGGSWSNDGNVYTYTVAATAPCTEAATATVTVSYQDGPDAGGNGTLTLCEGTTPTESELFAALTGTPDAGGSWSNVGNVYTYTVAATAPCTEAATATVTVSYQDGPDAGGNGTLTLCEGSTPTESELFAALTGTPDAGGSWSNVGNVYTYTVAATAPCTEAATATVTVSYQDGPDAGGNGTLTLCEGTTPTESELFAALTGTPDAGGSWSNDGNVYTYTVAATAPCTEAATATVTVSYQDGPDAGDNGTLTLCEGTTPTESELFAALTGTPDAGGSWSNDGNVYTYTVAATAPCTEAATATVTVSYQDGPDAGGNGTLTLCEGTTPTESELFAALTGTPDAGGSWSNDGNVYTYTVAATAPCTEAATATVTVSYQDGPDAGGNGTLTLCEGTTPTESELFAALTGTPDAGGSWSNDGNVYTYTVAATAPCTEAATATVTVSYQDGPDAGGNGTLTLCEGSTPTESELFAALTGTPDAGGSWSNDGNVYTYTVAATAPCTEAATATVTVSYQDGPDAGGNGTLTLCEGTTPTESELFAALTGTPDAGGSWSNVGNVYTYTVAATAPCTEAATATVTVSYQDGPDAGGNGTLTLCEGTTPTESELFAALTGTPDAGGSWSNVGNVYTYTVAATAPCTEAATATVTVSYQDGPDAGGNGTLTLCEGTTPTESELFAALTGTPDAGGSWSNDGNVYTYTVAATAPCTEAATATVTVSYQDGPDAGGNGTLTLCEGTTPTESELFAALTGTPDAGGSWSNVGNVYTYTVAATAPCTEAATATVTVSYQDGPDAGGNGTLTLCEGTTPTESELFAALTGTPDAGGSWSNVGNVYTYTVAATAPCTEAATATVTVSYQDGPDAGGNGTLTLCEGTTPTESELFAALTGTPDAGGSWSNVGNVYTYTVAATAPCTEAATATVTVSYYEVEAPVSKGNQTVCAIDPVQELIAEVTVNENETIRWYSSVESLTPIQGLPTLNEIGTVTYWAEAVSEFGCVSKRTPVTLTINDCSLSIVKSGEFVDENSDNLANEGETIKYTFLVTNTGNVKLTGVTVTDPMVTVNGGPIDLEVGEDSGLTFTATYTLTQDDIDAGIVRNTATADSNETGPSSDDEETILPQEKGINVTKTSSLEVDGESDCYEVIAGETVITYTFTVTNTGNVSLGGVEVTDEMPNLSAIEFVEGDSDEDGELDVTETWTYKATYTVTQKDVDAGMIENSVEVTTNDETVSDTDSLTLTLCQDKGINVIKTSNLEVDGESDCYEVIAGETVITYTFTVTNTGNVSLGGVEVTDEMPNLSAIEFVAGDSDEDGELDVTETWTYKATYTVTQEDVDAGMIENSVEVTTNDETVSDTDSLTLTLCQDKGINVTKTSSLEVDGESDCYEVIAGETVITYTFTVTNTGNVSLGGVEVTDEMPNLSAIEFVEGDSDEDGELDVTETWTYKATYTVTQKDVDAGMIENSVEVTTNDETVSDTDSLILTLCQNQSLAINKTVASNADVLGGDLVFNVTVKNTGNTTLFNIYVEDIKTGDNWMITELAPNAEDTRQVIVEISQELIDGGCYENTAIAEIREYFGEQLPSEGLEEDAYEVILSAEPSTVTECFTQTPGIQIVKTDNGAEVDAAGDLITYTLTATNTGNVTLTNVVITDPLTGYEENVGTLNPGQSAIRTTSYTVTQSDVNAGFVLNTALTTGDSPDGNDPSDETEEETPIQRNPSIQIVKTDNGAEVDAAGDVITYTLTATNTGNVTLTNVVITDPLTGYEENVGTLNPGQSAIRTTSYTVTQSDVNAGFVLNTALTTGDSPDGNDPSDETEEETPIQRNPSIQIVKTDNGAEVDAAGDVITYTLTATNTGNVTLTNVVITDPLTGYEENVGTLNPGQSAIRTTSYTVTQSDVNAGFVLNTALATGDSPDGNDPSDETEEETPIQRNPSIQIVKTDNGAEVDAAGDVITYTLIATNTGNVTLTNVVITDPLTGYEENVGTLNPGQSAIRTTSYTVTQSDVNAGFVLNTALTTGDSPDGNDPSDETEEETPIQRNPSIQIVKTDNGAEVDAAGDVITYTLTATNTGNVTLTNVVITDPLTGYEENVGTLNPGQSAIRTTSYTVTQSDVNAGFVLNTALTTGDSPDGNDPSDETEEETPIQRNPSIQIVKTDNGAEVDAAGDVITYTLTATNTGNVTLTNVVITDPLTGYEENVGTLNPGQSAIRTTSYTVTQSDVNAGFVLNTALTTGDSPDGDDPSDEVEVETPIARRTDIQITKVADVEGVQDEGEVINYTITVTNIGNITLTSVSVEDPKTGLSEVIDVLEPGQAVSFETSYIVTIDDVAAQETIVNVATATYTDPVTEEERSEEAEELVEILCMDRTLITGTIFNDMTGEPLVGVPVTLIPQGSTPGTIKIVVTGADGRYSFKDFPAGSYLLQVQDANLNATRGLYPVASSLFFTDIEVCIYQTKNFGYGTYDGPVLGDFVWYDLNGDGIQNEWFDANNDGQVTQNPIQGQAIDISEWEWFDLNGDGRYDGPENEGELNKAGFGNAQSANIKVTGPNGFENDVIVGILGYWRTRPEAGFGDYTATLTIDEFLDTEAQRMRGTGLVKVLPDAGARIMGINASRTEVRCGVTTGNEITRTVISDQLVFLDMDFGIRCLDVEVEIIANNDDFGAHFISFGGVIGNILDNDLLEGQRPDPDDVDFEFTELDGIIGLLIDENGELSLIPGVNEVRSYTLGYTLRETLFPDNSDDATVVFRILNDNVDLSVTKTSFGAEIYEGDEFEYEIVVRNIGGTPASGVTIVDNLPASLTYLSSRVASVSDSQIQVGAPTVSGSTITWNVPFIPADGVVTIRITVKAGNAGSIQNVVVVDSEEDDTNDANNSATDVNQVLPFRIPNVITPNNDGDNDTFEIKGLGKFASSEIVIFNRYGDHVLEKKNYQNDWNAPGQVAGTYYYVLKLTDQSGKVHEYTGWIQVIKE</sequence>
<feature type="region of interest" description="Disordered" evidence="1">
    <location>
        <begin position="335"/>
        <end position="354"/>
    </location>
</feature>
<dbReference type="Pfam" id="PF19081">
    <property type="entry name" value="Ig_7"/>
    <property type="match status" value="2"/>
</dbReference>
<dbReference type="SMART" id="SM00710">
    <property type="entry name" value="PbH1"/>
    <property type="match status" value="8"/>
</dbReference>
<dbReference type="NCBIfam" id="TIGR04131">
    <property type="entry name" value="Bac_Flav_CTERM"/>
    <property type="match status" value="1"/>
</dbReference>
<feature type="region of interest" description="Disordered" evidence="1">
    <location>
        <begin position="3713"/>
        <end position="3736"/>
    </location>
</feature>
<proteinExistence type="predicted"/>
<feature type="compositionally biased region" description="Acidic residues" evidence="1">
    <location>
        <begin position="3725"/>
        <end position="3734"/>
    </location>
</feature>
<dbReference type="InterPro" id="IPR044023">
    <property type="entry name" value="Ig_7"/>
</dbReference>
<protein>
    <recommendedName>
        <fullName evidence="2">PKD domain-containing protein</fullName>
    </recommendedName>
</protein>
<dbReference type="CDD" id="cd00146">
    <property type="entry name" value="PKD"/>
    <property type="match status" value="1"/>
</dbReference>
<dbReference type="InterPro" id="IPR055354">
    <property type="entry name" value="DUF7507"/>
</dbReference>
<dbReference type="InterPro" id="IPR045474">
    <property type="entry name" value="GEVED"/>
</dbReference>
<dbReference type="Gene3D" id="2.60.40.1120">
    <property type="entry name" value="Carboxypeptidase-like, regulatory domain"/>
    <property type="match status" value="1"/>
</dbReference>
<feature type="region of interest" description="Disordered" evidence="1">
    <location>
        <begin position="3821"/>
        <end position="3843"/>
    </location>
</feature>
<evidence type="ECO:0000259" key="2">
    <source>
        <dbReference type="PROSITE" id="PS50093"/>
    </source>
</evidence>
<dbReference type="KEGG" id="alm:AO498_01870"/>
<dbReference type="PROSITE" id="PS50093">
    <property type="entry name" value="PKD"/>
    <property type="match status" value="1"/>
</dbReference>
<keyword evidence="4" id="KW-1185">Reference proteome</keyword>
<feature type="compositionally biased region" description="Acidic residues" evidence="1">
    <location>
        <begin position="3511"/>
        <end position="3520"/>
    </location>
</feature>
<dbReference type="Gene3D" id="2.60.40.10">
    <property type="entry name" value="Immunoglobulins"/>
    <property type="match status" value="2"/>
</dbReference>
<feature type="region of interest" description="Disordered" evidence="1">
    <location>
        <begin position="363"/>
        <end position="398"/>
    </location>
</feature>
<reference evidence="3 4" key="2">
    <citation type="journal article" date="2016" name="Genome Announc.">
        <title>Complete Genome Sequence of Algoriphagus sp. Strain M8-2, Isolated from a Brackish Lake.</title>
        <authorList>
            <person name="Muraguchi Y."/>
            <person name="Kushimoto K."/>
            <person name="Ohtsubo Y."/>
            <person name="Suzuki T."/>
            <person name="Dohra H."/>
            <person name="Kimbara K."/>
            <person name="Shintani M."/>
        </authorList>
    </citation>
    <scope>NUCLEOTIDE SEQUENCE [LARGE SCALE GENOMIC DNA]</scope>
    <source>
        <strain evidence="3 4">M8-2</strain>
    </source>
</reference>
<feature type="region of interest" description="Disordered" evidence="1">
    <location>
        <begin position="3499"/>
        <end position="3522"/>
    </location>
</feature>
<feature type="compositionally biased region" description="Polar residues" evidence="1">
    <location>
        <begin position="337"/>
        <end position="353"/>
    </location>
</feature>
<feature type="region of interest" description="Disordered" evidence="1">
    <location>
        <begin position="3393"/>
        <end position="3415"/>
    </location>
</feature>
<dbReference type="STRING" id="1727163.AO498_01870"/>
<feature type="compositionally biased region" description="Acidic residues" evidence="1">
    <location>
        <begin position="3618"/>
        <end position="3627"/>
    </location>
</feature>
<dbReference type="SUPFAM" id="SSF49299">
    <property type="entry name" value="PKD domain"/>
    <property type="match status" value="1"/>
</dbReference>
<dbReference type="Pfam" id="PF24346">
    <property type="entry name" value="DUF7507"/>
    <property type="match status" value="12"/>
</dbReference>
<dbReference type="PATRIC" id="fig|1727163.4.peg.393"/>
<dbReference type="Gene3D" id="2.60.40.2700">
    <property type="match status" value="1"/>
</dbReference>
<dbReference type="OrthoDB" id="904955at2"/>
<feature type="compositionally biased region" description="Acidic residues" evidence="1">
    <location>
        <begin position="373"/>
        <end position="391"/>
    </location>
</feature>
<evidence type="ECO:0000313" key="4">
    <source>
        <dbReference type="Proteomes" id="UP000073816"/>
    </source>
</evidence>
<gene>
    <name evidence="3" type="ORF">AO498_01870</name>
</gene>
<dbReference type="Pfam" id="PF01345">
    <property type="entry name" value="DUF11"/>
    <property type="match status" value="1"/>
</dbReference>
<dbReference type="InterPro" id="IPR001434">
    <property type="entry name" value="OmcB-like_DUF11"/>
</dbReference>
<evidence type="ECO:0000313" key="3">
    <source>
        <dbReference type="EMBL" id="AMQ55123.1"/>
    </source>
</evidence>
<feature type="compositionally biased region" description="Acidic residues" evidence="1">
    <location>
        <begin position="3404"/>
        <end position="3413"/>
    </location>
</feature>
<dbReference type="PANTHER" id="PTHR34819">
    <property type="entry name" value="LARGE CYSTEINE-RICH PERIPLASMIC PROTEIN OMCB"/>
    <property type="match status" value="1"/>
</dbReference>
<feature type="region of interest" description="Disordered" evidence="1">
    <location>
        <begin position="3607"/>
        <end position="3629"/>
    </location>
</feature>
<reference evidence="4" key="1">
    <citation type="submission" date="2015-09" db="EMBL/GenBank/DDBJ databases">
        <title>Complete sequence of Algoriphagus sp. M8-2.</title>
        <authorList>
            <person name="Shintani M."/>
        </authorList>
    </citation>
    <scope>NUCLEOTIDE SEQUENCE [LARGE SCALE GENOMIC DNA]</scope>
    <source>
        <strain evidence="4">M8-2</strain>
    </source>
</reference>
<dbReference type="InterPro" id="IPR051172">
    <property type="entry name" value="Chlamydia_OmcB"/>
</dbReference>
<dbReference type="InterPro" id="IPR006626">
    <property type="entry name" value="PbH1"/>
</dbReference>
<dbReference type="Pfam" id="PF20009">
    <property type="entry name" value="GEVED"/>
    <property type="match status" value="1"/>
</dbReference>
<feature type="domain" description="PKD" evidence="2">
    <location>
        <begin position="928"/>
        <end position="976"/>
    </location>
</feature>
<dbReference type="SUPFAM" id="SSF49478">
    <property type="entry name" value="Cna protein B-type domain"/>
    <property type="match status" value="1"/>
</dbReference>
<dbReference type="InterPro" id="IPR013783">
    <property type="entry name" value="Ig-like_fold"/>
</dbReference>
<feature type="compositionally biased region" description="Acidic residues" evidence="1">
    <location>
        <begin position="3832"/>
        <end position="3841"/>
    </location>
</feature>
<dbReference type="NCBIfam" id="TIGR01451">
    <property type="entry name" value="B_ant_repeat"/>
    <property type="match status" value="12"/>
</dbReference>
<dbReference type="InterPro" id="IPR035986">
    <property type="entry name" value="PKD_dom_sf"/>
</dbReference>
<evidence type="ECO:0000256" key="1">
    <source>
        <dbReference type="SAM" id="MobiDB-lite"/>
    </source>
</evidence>
<accession>A0A142EJ18</accession>
<dbReference type="RefSeq" id="WP_067542974.1">
    <property type="nucleotide sequence ID" value="NZ_CP012836.1"/>
</dbReference>
<dbReference type="Proteomes" id="UP000073816">
    <property type="component" value="Chromosome"/>
</dbReference>
<dbReference type="InterPro" id="IPR047589">
    <property type="entry name" value="DUF11_rpt"/>
</dbReference>
<dbReference type="Pfam" id="PF13585">
    <property type="entry name" value="CHU_C"/>
    <property type="match status" value="1"/>
</dbReference>
<organism evidence="3 4">
    <name type="scientific">Algoriphagus sanaruensis</name>
    <dbReference type="NCBI Taxonomy" id="1727163"/>
    <lineage>
        <taxon>Bacteria</taxon>
        <taxon>Pseudomonadati</taxon>
        <taxon>Bacteroidota</taxon>
        <taxon>Cytophagia</taxon>
        <taxon>Cytophagales</taxon>
        <taxon>Cyclobacteriaceae</taxon>
        <taxon>Algoriphagus</taxon>
    </lineage>
</organism>
<dbReference type="InterPro" id="IPR026341">
    <property type="entry name" value="T9SS_type_B"/>
</dbReference>
<name>A0A142EJ18_9BACT</name>
<dbReference type="InterPro" id="IPR000601">
    <property type="entry name" value="PKD_dom"/>
</dbReference>